<dbReference type="AlphaFoldDB" id="A0A480AR45"/>
<sequence>MTPTALHRAAAAFGLSMSLSMGLAGSAWADEAAIRKNLAERLPNLPKIDEVSKTPIPGLYEVRLGSELIYSDENGLHIIQGSIIDTKTKTDLTEARINKLTAIDFASLPMKNAVVIKQGTGARKLVVFGDPNCGYCKRLERDLVALKDVTIYNFIYPILGPDSVAKSKDIWCAKDPAKAWRDWMVDGKLASKAPANCDTAALEANAELGRKYRVQGTPAVVFEDGTRAPGAIPAAQIEARMAAAKKS</sequence>
<dbReference type="InterPro" id="IPR018950">
    <property type="entry name" value="DiS-bond_isomerase_DsbC/G_N"/>
</dbReference>
<dbReference type="Pfam" id="PF10411">
    <property type="entry name" value="DsbC_N"/>
    <property type="match status" value="1"/>
</dbReference>
<dbReference type="CDD" id="cd03020">
    <property type="entry name" value="DsbA_DsbC_DsbG"/>
    <property type="match status" value="1"/>
</dbReference>
<dbReference type="SUPFAM" id="SSF54423">
    <property type="entry name" value="DsbC/DsbG N-terminal domain-like"/>
    <property type="match status" value="1"/>
</dbReference>
<dbReference type="RefSeq" id="WP_373282535.1">
    <property type="nucleotide sequence ID" value="NZ_BJCL01000008.1"/>
</dbReference>
<feature type="chain" id="PRO_5019617463" description="Thiol:disulfide interchange protein" evidence="7">
    <location>
        <begin position="30"/>
        <end position="247"/>
    </location>
</feature>
<evidence type="ECO:0000256" key="7">
    <source>
        <dbReference type="RuleBase" id="RU364038"/>
    </source>
</evidence>
<proteinExistence type="inferred from homology"/>
<keyword evidence="6 7" id="KW-0676">Redox-active center</keyword>
<gene>
    <name evidence="10" type="ORF">AQPW35_31150</name>
</gene>
<protein>
    <recommendedName>
        <fullName evidence="7">Thiol:disulfide interchange protein</fullName>
    </recommendedName>
</protein>
<feature type="signal peptide" evidence="7">
    <location>
        <begin position="1"/>
        <end position="29"/>
    </location>
</feature>
<name>A0A480AR45_9BURK</name>
<reference evidence="11" key="1">
    <citation type="submission" date="2019-03" db="EMBL/GenBank/DDBJ databases">
        <title>Aquabacterium pictum sp.nov., the first bacteriochlorophyll a-containing freshwater bacterium in the genus Aquabacterium of the class Betaproteobacteria.</title>
        <authorList>
            <person name="Hirose S."/>
            <person name="Tank M."/>
            <person name="Hara E."/>
            <person name="Tamaki H."/>
            <person name="Takaichi S."/>
            <person name="Haruta S."/>
            <person name="Hanada S."/>
        </authorList>
    </citation>
    <scope>NUCLEOTIDE SEQUENCE [LARGE SCALE GENOMIC DNA]</scope>
    <source>
        <strain evidence="11">W35</strain>
    </source>
</reference>
<feature type="domain" description="Thioredoxin-like fold" evidence="9">
    <location>
        <begin position="118"/>
        <end position="240"/>
    </location>
</feature>
<evidence type="ECO:0000313" key="10">
    <source>
        <dbReference type="EMBL" id="GCL64034.1"/>
    </source>
</evidence>
<dbReference type="PANTHER" id="PTHR35272:SF3">
    <property type="entry name" value="THIOL:DISULFIDE INTERCHANGE PROTEIN DSBC"/>
    <property type="match status" value="1"/>
</dbReference>
<keyword evidence="4 7" id="KW-0574">Periplasm</keyword>
<evidence type="ECO:0000259" key="8">
    <source>
        <dbReference type="Pfam" id="PF10411"/>
    </source>
</evidence>
<organism evidence="10 11">
    <name type="scientific">Pseudaquabacterium pictum</name>
    <dbReference type="NCBI Taxonomy" id="2315236"/>
    <lineage>
        <taxon>Bacteria</taxon>
        <taxon>Pseudomonadati</taxon>
        <taxon>Pseudomonadota</taxon>
        <taxon>Betaproteobacteria</taxon>
        <taxon>Burkholderiales</taxon>
        <taxon>Sphaerotilaceae</taxon>
        <taxon>Pseudaquabacterium</taxon>
    </lineage>
</organism>
<comment type="function">
    <text evidence="7">Required for disulfide bond formation in some periplasmic proteins. Acts by transferring its disulfide bond to other proteins and is reduced in the process.</text>
</comment>
<dbReference type="SUPFAM" id="SSF52833">
    <property type="entry name" value="Thioredoxin-like"/>
    <property type="match status" value="1"/>
</dbReference>
<dbReference type="InterPro" id="IPR051470">
    <property type="entry name" value="Thiol:disulfide_interchange"/>
</dbReference>
<accession>A0A480AR45</accession>
<evidence type="ECO:0000256" key="2">
    <source>
        <dbReference type="ARBA" id="ARBA00009813"/>
    </source>
</evidence>
<dbReference type="InterPro" id="IPR009094">
    <property type="entry name" value="DiS-bond_isomerase_DsbC/G_N_sf"/>
</dbReference>
<evidence type="ECO:0000313" key="11">
    <source>
        <dbReference type="Proteomes" id="UP000301751"/>
    </source>
</evidence>
<feature type="domain" description="Disulphide bond isomerase DsbC/G N-terminal" evidence="8">
    <location>
        <begin position="26"/>
        <end position="94"/>
    </location>
</feature>
<dbReference type="Gene3D" id="3.40.30.10">
    <property type="entry name" value="Glutaredoxin"/>
    <property type="match status" value="1"/>
</dbReference>
<dbReference type="PANTHER" id="PTHR35272">
    <property type="entry name" value="THIOL:DISULFIDE INTERCHANGE PROTEIN DSBC-RELATED"/>
    <property type="match status" value="1"/>
</dbReference>
<comment type="subcellular location">
    <subcellularLocation>
        <location evidence="1 7">Periplasm</location>
    </subcellularLocation>
</comment>
<keyword evidence="11" id="KW-1185">Reference proteome</keyword>
<dbReference type="InterPro" id="IPR012336">
    <property type="entry name" value="Thioredoxin-like_fold"/>
</dbReference>
<dbReference type="Gene3D" id="3.10.450.70">
    <property type="entry name" value="Disulphide bond isomerase, DsbC/G, N-terminal"/>
    <property type="match status" value="1"/>
</dbReference>
<comment type="caution">
    <text evidence="10">The sequence shown here is derived from an EMBL/GenBank/DDBJ whole genome shotgun (WGS) entry which is preliminary data.</text>
</comment>
<keyword evidence="5" id="KW-1015">Disulfide bond</keyword>
<dbReference type="Proteomes" id="UP000301751">
    <property type="component" value="Unassembled WGS sequence"/>
</dbReference>
<dbReference type="InterPro" id="IPR036249">
    <property type="entry name" value="Thioredoxin-like_sf"/>
</dbReference>
<dbReference type="InterPro" id="IPR033954">
    <property type="entry name" value="DiS-bond_Isoase_DsbC/G"/>
</dbReference>
<evidence type="ECO:0000256" key="6">
    <source>
        <dbReference type="ARBA" id="ARBA00023284"/>
    </source>
</evidence>
<dbReference type="Pfam" id="PF13098">
    <property type="entry name" value="Thioredoxin_2"/>
    <property type="match status" value="1"/>
</dbReference>
<evidence type="ECO:0000256" key="3">
    <source>
        <dbReference type="ARBA" id="ARBA00022729"/>
    </source>
</evidence>
<evidence type="ECO:0000256" key="5">
    <source>
        <dbReference type="ARBA" id="ARBA00023157"/>
    </source>
</evidence>
<dbReference type="EMBL" id="BJCL01000008">
    <property type="protein sequence ID" value="GCL64034.1"/>
    <property type="molecule type" value="Genomic_DNA"/>
</dbReference>
<dbReference type="GO" id="GO:0042597">
    <property type="term" value="C:periplasmic space"/>
    <property type="evidence" value="ECO:0007669"/>
    <property type="project" value="UniProtKB-SubCell"/>
</dbReference>
<evidence type="ECO:0000256" key="4">
    <source>
        <dbReference type="ARBA" id="ARBA00022764"/>
    </source>
</evidence>
<keyword evidence="3 7" id="KW-0732">Signal</keyword>
<evidence type="ECO:0000259" key="9">
    <source>
        <dbReference type="Pfam" id="PF13098"/>
    </source>
</evidence>
<comment type="similarity">
    <text evidence="2 7">Belongs to the thioredoxin family. DsbC subfamily.</text>
</comment>
<evidence type="ECO:0000256" key="1">
    <source>
        <dbReference type="ARBA" id="ARBA00004418"/>
    </source>
</evidence>